<dbReference type="InterPro" id="IPR056006">
    <property type="entry name" value="DUF7584"/>
</dbReference>
<feature type="domain" description="DUF7583" evidence="2">
    <location>
        <begin position="327"/>
        <end position="425"/>
    </location>
</feature>
<dbReference type="CTD" id="36376805"/>
<dbReference type="Pfam" id="PF24486">
    <property type="entry name" value="DUF7583"/>
    <property type="match status" value="1"/>
</dbReference>
<feature type="domain" description="DUF7585" evidence="4">
    <location>
        <begin position="30"/>
        <end position="219"/>
    </location>
</feature>
<dbReference type="WormBase" id="SRAE_1000269400">
    <property type="protein sequence ID" value="SRP08996"/>
    <property type="gene ID" value="WBGene00259310"/>
</dbReference>
<gene>
    <name evidence="5 7 8" type="ORF">SRAE_1000269400</name>
</gene>
<reference evidence="5 6" key="1">
    <citation type="submission" date="2014-09" db="EMBL/GenBank/DDBJ databases">
        <authorList>
            <person name="Martin A.A."/>
        </authorList>
    </citation>
    <scope>NUCLEOTIDE SEQUENCE</scope>
    <source>
        <strain evidence="6">ED321</strain>
        <strain evidence="5">ED321 Heterogonic</strain>
    </source>
</reference>
<feature type="chain" id="PRO_5015030625" evidence="1">
    <location>
        <begin position="24"/>
        <end position="484"/>
    </location>
</feature>
<accession>A0A090LA88</accession>
<dbReference type="GeneID" id="36376805"/>
<proteinExistence type="predicted"/>
<evidence type="ECO:0000313" key="7">
    <source>
        <dbReference type="WBParaSite" id="SRAE_1000269400.1"/>
    </source>
</evidence>
<feature type="signal peptide" evidence="1">
    <location>
        <begin position="1"/>
        <end position="23"/>
    </location>
</feature>
<protein>
    <submittedName>
        <fullName evidence="7">6-cysteine protein</fullName>
    </submittedName>
</protein>
<feature type="domain" description="DUF7584" evidence="3">
    <location>
        <begin position="223"/>
        <end position="326"/>
    </location>
</feature>
<dbReference type="RefSeq" id="XP_024503641.1">
    <property type="nucleotide sequence ID" value="XM_024649800.1"/>
</dbReference>
<keyword evidence="6" id="KW-1185">Reference proteome</keyword>
<sequence length="484" mass="55790">MFFHFFSSVIILILLQYLNYSESTISKDRFPSVPGVITKTSFPINLTVNFKSDVIIVKCPTNKYKHSHDSDVFNLDRQLSSSEIGVNTTEANFFWVGVAYNYLEPKQHSVNNFLECGNITTKNEKSIYWQYNFKWENKPNILQNLKLEKIPEKLSNREGCDTDPKKIIVYSKCKQGMLGKHFINDYTYPAVGTTYYYFVIPDETDKIEMKEPCSIVKAVFDVPELALSGYNLTERSYAGKKIYFIQKKLTPEIYSIDFYAPQSHTFNFEKVNATKMKYHNNDIIEVPNTTEEMTHSITVEGYQIIKLSYDCLTLEGIKTSTRIFYFGPDYKNYEFPNEDILYVVGDSINQPNCTIDRFTFGILESVSYNNEKVNLKDLQGSGTKKGNFKRSENYVFFTNTKKALIKLKCIYINPNGKMITSLTFIRGKKRKLGKDKNGKDSYVINRDDSITEDSSDKPIDNAAISFSKSIIIKAMLIIIAFVLY</sequence>
<reference evidence="7" key="2">
    <citation type="submission" date="2020-12" db="UniProtKB">
        <authorList>
            <consortium name="WormBaseParasite"/>
        </authorList>
    </citation>
    <scope>IDENTIFICATION</scope>
</reference>
<evidence type="ECO:0000259" key="4">
    <source>
        <dbReference type="Pfam" id="PF24490"/>
    </source>
</evidence>
<dbReference type="AlphaFoldDB" id="A0A090LA88"/>
<dbReference type="InterPro" id="IPR056007">
    <property type="entry name" value="DUF7585"/>
</dbReference>
<dbReference type="Pfam" id="PF24490">
    <property type="entry name" value="DUF7585"/>
    <property type="match status" value="1"/>
</dbReference>
<evidence type="ECO:0000313" key="6">
    <source>
        <dbReference type="Proteomes" id="UP000035682"/>
    </source>
</evidence>
<evidence type="ECO:0000313" key="8">
    <source>
        <dbReference type="WormBase" id="SRAE_1000269400"/>
    </source>
</evidence>
<dbReference type="EMBL" id="LN609528">
    <property type="protein sequence ID" value="CEF64440.1"/>
    <property type="molecule type" value="Genomic_DNA"/>
</dbReference>
<dbReference type="WBParaSite" id="SRAE_1000269400.1">
    <property type="protein sequence ID" value="SRAE_1000269400.1"/>
    <property type="gene ID" value="WBGene00259310"/>
</dbReference>
<organism evidence="5">
    <name type="scientific">Strongyloides ratti</name>
    <name type="common">Parasitic roundworm</name>
    <dbReference type="NCBI Taxonomy" id="34506"/>
    <lineage>
        <taxon>Eukaryota</taxon>
        <taxon>Metazoa</taxon>
        <taxon>Ecdysozoa</taxon>
        <taxon>Nematoda</taxon>
        <taxon>Chromadorea</taxon>
        <taxon>Rhabditida</taxon>
        <taxon>Tylenchina</taxon>
        <taxon>Panagrolaimomorpha</taxon>
        <taxon>Strongyloidoidea</taxon>
        <taxon>Strongyloididae</taxon>
        <taxon>Strongyloides</taxon>
    </lineage>
</organism>
<dbReference type="Proteomes" id="UP000035682">
    <property type="component" value="Unplaced"/>
</dbReference>
<dbReference type="InterPro" id="IPR056005">
    <property type="entry name" value="DUF7583"/>
</dbReference>
<evidence type="ECO:0000259" key="3">
    <source>
        <dbReference type="Pfam" id="PF24488"/>
    </source>
</evidence>
<dbReference type="STRING" id="34506.A0A090LA88"/>
<dbReference type="Pfam" id="PF24488">
    <property type="entry name" value="DUF7584"/>
    <property type="match status" value="1"/>
</dbReference>
<name>A0A090LA88_STRRB</name>
<evidence type="ECO:0000256" key="1">
    <source>
        <dbReference type="SAM" id="SignalP"/>
    </source>
</evidence>
<keyword evidence="1" id="KW-0732">Signal</keyword>
<evidence type="ECO:0000313" key="5">
    <source>
        <dbReference type="EMBL" id="CEF64440.1"/>
    </source>
</evidence>
<evidence type="ECO:0000259" key="2">
    <source>
        <dbReference type="Pfam" id="PF24486"/>
    </source>
</evidence>